<feature type="transmembrane region" description="Helical" evidence="4">
    <location>
        <begin position="12"/>
        <end position="33"/>
    </location>
</feature>
<feature type="transmembrane region" description="Helical" evidence="4">
    <location>
        <begin position="138"/>
        <end position="155"/>
    </location>
</feature>
<dbReference type="PANTHER" id="PTHR23521">
    <property type="entry name" value="TRANSPORTER MFS SUPERFAMILY"/>
    <property type="match status" value="1"/>
</dbReference>
<feature type="transmembrane region" description="Helical" evidence="4">
    <location>
        <begin position="53"/>
        <end position="72"/>
    </location>
</feature>
<feature type="transmembrane region" description="Helical" evidence="4">
    <location>
        <begin position="216"/>
        <end position="240"/>
    </location>
</feature>
<dbReference type="RefSeq" id="WP_115869281.1">
    <property type="nucleotide sequence ID" value="NZ_QREG01000017.1"/>
</dbReference>
<dbReference type="InterPro" id="IPR020846">
    <property type="entry name" value="MFS_dom"/>
</dbReference>
<feature type="transmembrane region" description="Helical" evidence="4">
    <location>
        <begin position="363"/>
        <end position="383"/>
    </location>
</feature>
<evidence type="ECO:0000256" key="4">
    <source>
        <dbReference type="SAM" id="Phobius"/>
    </source>
</evidence>
<evidence type="ECO:0000259" key="5">
    <source>
        <dbReference type="PROSITE" id="PS50850"/>
    </source>
</evidence>
<evidence type="ECO:0000256" key="2">
    <source>
        <dbReference type="ARBA" id="ARBA00022989"/>
    </source>
</evidence>
<feature type="transmembrane region" description="Helical" evidence="4">
    <location>
        <begin position="299"/>
        <end position="323"/>
    </location>
</feature>
<dbReference type="SUPFAM" id="SSF103473">
    <property type="entry name" value="MFS general substrate transporter"/>
    <property type="match status" value="1"/>
</dbReference>
<dbReference type="InterPro" id="IPR036259">
    <property type="entry name" value="MFS_trans_sf"/>
</dbReference>
<dbReference type="Gene3D" id="1.20.1250.20">
    <property type="entry name" value="MFS general substrate transporter like domains"/>
    <property type="match status" value="2"/>
</dbReference>
<keyword evidence="3 4" id="KW-0472">Membrane</keyword>
<name>A0A3D9L196_MARFU</name>
<dbReference type="PROSITE" id="PS50850">
    <property type="entry name" value="MFS"/>
    <property type="match status" value="1"/>
</dbReference>
<feature type="transmembrane region" description="Helical" evidence="4">
    <location>
        <begin position="79"/>
        <end position="98"/>
    </location>
</feature>
<dbReference type="GO" id="GO:0005886">
    <property type="term" value="C:plasma membrane"/>
    <property type="evidence" value="ECO:0007669"/>
    <property type="project" value="TreeGrafter"/>
</dbReference>
<keyword evidence="2 4" id="KW-1133">Transmembrane helix</keyword>
<dbReference type="AlphaFoldDB" id="A0A3D9L196"/>
<organism evidence="6 7">
    <name type="scientific">Marinoscillum furvescens DSM 4134</name>
    <dbReference type="NCBI Taxonomy" id="1122208"/>
    <lineage>
        <taxon>Bacteria</taxon>
        <taxon>Pseudomonadati</taxon>
        <taxon>Bacteroidota</taxon>
        <taxon>Cytophagia</taxon>
        <taxon>Cytophagales</taxon>
        <taxon>Reichenbachiellaceae</taxon>
        <taxon>Marinoscillum</taxon>
    </lineage>
</organism>
<feature type="transmembrane region" description="Helical" evidence="4">
    <location>
        <begin position="276"/>
        <end position="293"/>
    </location>
</feature>
<reference evidence="6 7" key="1">
    <citation type="submission" date="2018-07" db="EMBL/GenBank/DDBJ databases">
        <title>Genomic Encyclopedia of Type Strains, Phase IV (KMG-IV): sequencing the most valuable type-strain genomes for metagenomic binning, comparative biology and taxonomic classification.</title>
        <authorList>
            <person name="Goeker M."/>
        </authorList>
    </citation>
    <scope>NUCLEOTIDE SEQUENCE [LARGE SCALE GENOMIC DNA]</scope>
    <source>
        <strain evidence="6 7">DSM 4134</strain>
    </source>
</reference>
<feature type="transmembrane region" description="Helical" evidence="4">
    <location>
        <begin position="167"/>
        <end position="186"/>
    </location>
</feature>
<dbReference type="PANTHER" id="PTHR23521:SF3">
    <property type="entry name" value="MFS TRANSPORTER"/>
    <property type="match status" value="1"/>
</dbReference>
<feature type="domain" description="Major facilitator superfamily (MFS) profile" evidence="5">
    <location>
        <begin position="1"/>
        <end position="388"/>
    </location>
</feature>
<protein>
    <submittedName>
        <fullName evidence="6">Putative MFS family arabinose efflux permease</fullName>
    </submittedName>
</protein>
<dbReference type="InterPro" id="IPR011701">
    <property type="entry name" value="MFS"/>
</dbReference>
<keyword evidence="7" id="KW-1185">Reference proteome</keyword>
<evidence type="ECO:0000256" key="1">
    <source>
        <dbReference type="ARBA" id="ARBA00022692"/>
    </source>
</evidence>
<gene>
    <name evidence="6" type="ORF">C7460_11795</name>
</gene>
<feature type="transmembrane region" description="Helical" evidence="4">
    <location>
        <begin position="246"/>
        <end position="269"/>
    </location>
</feature>
<accession>A0A3D9L196</accession>
<dbReference type="OrthoDB" id="9781976at2"/>
<keyword evidence="1 4" id="KW-0812">Transmembrane</keyword>
<sequence>MSKSASAPVSVLPIIVCSQFACTSLWFAGNAVLPQLQEVFNMTSTAVGNLTSSVQLGFIVGTLVFAFFLIADRYSPSKVFMLCAFLGAIFNLLCPLPINSYYSILLLRFITGFCLAGIYPVGMKIAADHFQSGLGKSLGYLVGALVLGTAFPHLLRSILSQTPWEYVFYGTSLLAIIGGLAIGTAVPDGPYRHASKSMNPTAIARLFLQVKFRQAAVGYFGHMWELYTFWAFVPMLLRYALPDADISLLSFIVIGSGGIGCILAGYLAVPFGSKTIATWALAISGICCAAIIYCLNFPMISIVVIMIWGISVVADSPLFSTLIAQNAPAHLRGSALTIVNSIGFGITIVSLQLLAYLEAIISSPLNFLLMCIGPTVGLVGLYAKSRKN</sequence>
<comment type="caution">
    <text evidence="6">The sequence shown here is derived from an EMBL/GenBank/DDBJ whole genome shotgun (WGS) entry which is preliminary data.</text>
</comment>
<evidence type="ECO:0000256" key="3">
    <source>
        <dbReference type="ARBA" id="ARBA00023136"/>
    </source>
</evidence>
<evidence type="ECO:0000313" key="6">
    <source>
        <dbReference type="EMBL" id="RED95645.1"/>
    </source>
</evidence>
<proteinExistence type="predicted"/>
<feature type="transmembrane region" description="Helical" evidence="4">
    <location>
        <begin position="104"/>
        <end position="126"/>
    </location>
</feature>
<dbReference type="Proteomes" id="UP000256779">
    <property type="component" value="Unassembled WGS sequence"/>
</dbReference>
<dbReference type="GO" id="GO:0022857">
    <property type="term" value="F:transmembrane transporter activity"/>
    <property type="evidence" value="ECO:0007669"/>
    <property type="project" value="InterPro"/>
</dbReference>
<evidence type="ECO:0000313" key="7">
    <source>
        <dbReference type="Proteomes" id="UP000256779"/>
    </source>
</evidence>
<feature type="transmembrane region" description="Helical" evidence="4">
    <location>
        <begin position="335"/>
        <end position="357"/>
    </location>
</feature>
<dbReference type="EMBL" id="QREG01000017">
    <property type="protein sequence ID" value="RED95645.1"/>
    <property type="molecule type" value="Genomic_DNA"/>
</dbReference>
<dbReference type="Pfam" id="PF07690">
    <property type="entry name" value="MFS_1"/>
    <property type="match status" value="1"/>
</dbReference>